<dbReference type="AlphaFoldDB" id="M4C4Q4"/>
<reference evidence="1" key="2">
    <citation type="submission" date="2015-06" db="UniProtKB">
        <authorList>
            <consortium name="EnsemblProtists"/>
        </authorList>
    </citation>
    <scope>IDENTIFICATION</scope>
    <source>
        <strain evidence="1">Emoy2</strain>
    </source>
</reference>
<evidence type="ECO:0000313" key="2">
    <source>
        <dbReference type="Proteomes" id="UP000011713"/>
    </source>
</evidence>
<dbReference type="HOGENOM" id="CLU_2445488_0_0_1"/>
<keyword evidence="2" id="KW-1185">Reference proteome</keyword>
<proteinExistence type="predicted"/>
<dbReference type="EnsemblProtists" id="HpaT814072">
    <property type="protein sequence ID" value="HpaP814072"/>
    <property type="gene ID" value="HpaG814072"/>
</dbReference>
<name>M4C4Q4_HYAAE</name>
<dbReference type="EMBL" id="ABWE02003185">
    <property type="status" value="NOT_ANNOTATED_CDS"/>
    <property type="molecule type" value="Genomic_DNA"/>
</dbReference>
<protein>
    <submittedName>
        <fullName evidence="1">Uncharacterized protein</fullName>
    </submittedName>
</protein>
<dbReference type="Proteomes" id="UP000011713">
    <property type="component" value="Unassembled WGS sequence"/>
</dbReference>
<dbReference type="InParanoid" id="M4C4Q4"/>
<accession>M4C4Q4</accession>
<reference evidence="2" key="1">
    <citation type="journal article" date="2010" name="Science">
        <title>Signatures of adaptation to obligate biotrophy in the Hyaloperonospora arabidopsidis genome.</title>
        <authorList>
            <person name="Baxter L."/>
            <person name="Tripathy S."/>
            <person name="Ishaque N."/>
            <person name="Boot N."/>
            <person name="Cabral A."/>
            <person name="Kemen E."/>
            <person name="Thines M."/>
            <person name="Ah-Fong A."/>
            <person name="Anderson R."/>
            <person name="Badejoko W."/>
            <person name="Bittner-Eddy P."/>
            <person name="Boore J.L."/>
            <person name="Chibucos M.C."/>
            <person name="Coates M."/>
            <person name="Dehal P."/>
            <person name="Delehaunty K."/>
            <person name="Dong S."/>
            <person name="Downton P."/>
            <person name="Dumas B."/>
            <person name="Fabro G."/>
            <person name="Fronick C."/>
            <person name="Fuerstenberg S.I."/>
            <person name="Fulton L."/>
            <person name="Gaulin E."/>
            <person name="Govers F."/>
            <person name="Hughes L."/>
            <person name="Humphray S."/>
            <person name="Jiang R.H."/>
            <person name="Judelson H."/>
            <person name="Kamoun S."/>
            <person name="Kyung K."/>
            <person name="Meijer H."/>
            <person name="Minx P."/>
            <person name="Morris P."/>
            <person name="Nelson J."/>
            <person name="Phuntumart V."/>
            <person name="Qutob D."/>
            <person name="Rehmany A."/>
            <person name="Rougon-Cardoso A."/>
            <person name="Ryden P."/>
            <person name="Torto-Alalibo T."/>
            <person name="Studholme D."/>
            <person name="Wang Y."/>
            <person name="Win J."/>
            <person name="Wood J."/>
            <person name="Clifton S.W."/>
            <person name="Rogers J."/>
            <person name="Van den Ackerveken G."/>
            <person name="Jones J.D."/>
            <person name="McDowell J.M."/>
            <person name="Beynon J."/>
            <person name="Tyler B.M."/>
        </authorList>
    </citation>
    <scope>NUCLEOTIDE SEQUENCE [LARGE SCALE GENOMIC DNA]</scope>
    <source>
        <strain evidence="2">Emoy2</strain>
    </source>
</reference>
<evidence type="ECO:0000313" key="1">
    <source>
        <dbReference type="EnsemblProtists" id="HpaP814072"/>
    </source>
</evidence>
<organism evidence="1 2">
    <name type="scientific">Hyaloperonospora arabidopsidis (strain Emoy2)</name>
    <name type="common">Downy mildew agent</name>
    <name type="synonym">Peronospora arabidopsidis</name>
    <dbReference type="NCBI Taxonomy" id="559515"/>
    <lineage>
        <taxon>Eukaryota</taxon>
        <taxon>Sar</taxon>
        <taxon>Stramenopiles</taxon>
        <taxon>Oomycota</taxon>
        <taxon>Peronosporomycetes</taxon>
        <taxon>Peronosporales</taxon>
        <taxon>Peronosporaceae</taxon>
        <taxon>Hyaloperonospora</taxon>
    </lineage>
</organism>
<dbReference type="VEuPathDB" id="FungiDB:HpaG814072"/>
<sequence>MYLMLRELQFYGSRAVCYFVFPLKPLAGVSFVVNTGLENVREHGAGFFRACWREYGHNEHRGVEFALAAMCPSARASILCVDMLCSIVPL</sequence>